<evidence type="ECO:0000256" key="11">
    <source>
        <dbReference type="ARBA" id="ARBA00044801"/>
    </source>
</evidence>
<evidence type="ECO:0000313" key="18">
    <source>
        <dbReference type="EMBL" id="KAL2797713.1"/>
    </source>
</evidence>
<evidence type="ECO:0000256" key="9">
    <source>
        <dbReference type="ARBA" id="ARBA00023306"/>
    </source>
</evidence>
<dbReference type="Pfam" id="PF09759">
    <property type="entry name" value="Atx10homo_assoc"/>
    <property type="match status" value="1"/>
</dbReference>
<feature type="compositionally biased region" description="Acidic residues" evidence="14">
    <location>
        <begin position="875"/>
        <end position="889"/>
    </location>
</feature>
<sequence>MGLLRTIALAILGFSAFVFVVLFGRLPFFRKTPIGLLHRIIWIHIPNGISFIDSRLFGGRVLSCWSRAGSYVFYENHPLVLIFFASLLIIGEVIFVPSAWPRVSVIDRACIPVAVAFPYIFLYLSVVTKSFIIPENHDQEMKRYPYDKVIFQPGHRCTTCDFLKPARSKHCSYCKGCIARHDHHCIWLTNCVGLNNYQYFLSLLLSLSVMLAYGSFLGYSILSQTYDRLIPRTHPVRLNKQSWTTFFNICATVVAADARVGGVTMLMFMTAPLAFAFLVYHIYLIWAGMTTNESAKWSDWKDDVADGIAFKLIRDRPDTPLLDLPQSTGSWPVTSDQVLVFTDGEPPKKGHRVEKGSNEVLQPRNPDAAIDPRFVQVQSMKEIDNIYDLGFWNNLRHVFKIPAGPPANMADRSPTEVKPKCTPAELMLKVILMGTLSHYETRGMIDDKRLDHMLSAGKQILYKTHQESDVRHGLGLSPDIWQGLTDVFTKAIPVLESQSFIWKCPPAANYEHSSSNLIAYNYFSLVKDIERLNDLCTIARNLLATTKKAQNMAAEKGFDQRVLALVDTCVRVTARGFDGETNARNEERWQKVVNLYKRLLITCLQFLHNFIMHNEQRKMVLWLDLFGYHSTGDSNIIQPKEPLDQASSQPEGLAPVVKTGERIVNPPIRALYDQTAEDLLLETISNFPREPATIKEEAAMLLLANIKDHMEKLLGRDLTAIQEMGKDPDQVKEIRAALTAILGAKVDGWSDLQDRAKDLPPALPDDEPPRKKAILTIDRSPTAGFPRICWSDLPDLNEYGALAAGDAPIAEEDTSMPRSAQSAAETLQEAKDELMARLQETSQLGDGGEHDYDAGDAGTVGDDDSRSLEAVADGSMDEEEEDDDEDDDDYRGRPGDQQRGLLTDIPLVLGPAEIEALPMIIQAGIVDSFGLKGGERTGSRNMQALRCHVLLTQETGRNLLRELLIFIAAWDLPDDELYFKMMVQIMDAVLKNGLMSHAYSDFGQPKDIISPAQAVVVKILTHIFRAKYSPASVTGTGSGQANAAKSPAPLSRVDVLTVRYMFTIFRGNIIPETCALIYLQGQIRAGRALPEDFPLNLWDMERVYEGVYQFLEFFAVLTENNDWKNLLVKWEIVYDLVTLIKELETSIPKGQLSQLNLGRNSPSRDQQESSSPGPIAVERPYDPSEPDPTDGGTVSRPESPPITEDPSEFEWRNLKKLVVLVLSSLVWKCPEVQDQIRKHGGVETILSCTNFDAHNPYIKEHAVMCLKFLLEGNRENQKLIEELEAREVRDDNGMLEQRGLEAVIDKTGKLALRPREGPPAPERD</sequence>
<feature type="region of interest" description="Disordered" evidence="14">
    <location>
        <begin position="1154"/>
        <end position="1207"/>
    </location>
</feature>
<feature type="transmembrane region" description="Helical" evidence="15">
    <location>
        <begin position="78"/>
        <end position="97"/>
    </location>
</feature>
<accession>A0ABR4GF92</accession>
<dbReference type="InterPro" id="IPR019156">
    <property type="entry name" value="Ataxin-10_domain"/>
</dbReference>
<dbReference type="Proteomes" id="UP001610563">
    <property type="component" value="Unassembled WGS sequence"/>
</dbReference>
<comment type="function">
    <text evidence="10">May play a role in the regulation of cytokinesis.</text>
</comment>
<feature type="transmembrane region" description="Helical" evidence="15">
    <location>
        <begin position="197"/>
        <end position="222"/>
    </location>
</feature>
<keyword evidence="4 15" id="KW-0812">Transmembrane</keyword>
<dbReference type="Pfam" id="PF01529">
    <property type="entry name" value="DHHC"/>
    <property type="match status" value="1"/>
</dbReference>
<evidence type="ECO:0000259" key="16">
    <source>
        <dbReference type="Pfam" id="PF01529"/>
    </source>
</evidence>
<proteinExistence type="inferred from homology"/>
<dbReference type="InterPro" id="IPR016024">
    <property type="entry name" value="ARM-type_fold"/>
</dbReference>
<feature type="compositionally biased region" description="Polar residues" evidence="14">
    <location>
        <begin position="1154"/>
        <end position="1172"/>
    </location>
</feature>
<reference evidence="18 19" key="1">
    <citation type="submission" date="2024-07" db="EMBL/GenBank/DDBJ databases">
        <title>Section-level genome sequencing and comparative genomics of Aspergillus sections Usti and Cavernicolus.</title>
        <authorList>
            <consortium name="Lawrence Berkeley National Laboratory"/>
            <person name="Nybo J.L."/>
            <person name="Vesth T.C."/>
            <person name="Theobald S."/>
            <person name="Frisvad J.C."/>
            <person name="Larsen T.O."/>
            <person name="Kjaerboelling I."/>
            <person name="Rothschild-Mancinelli K."/>
            <person name="Lyhne E.K."/>
            <person name="Kogle M.E."/>
            <person name="Barry K."/>
            <person name="Clum A."/>
            <person name="Na H."/>
            <person name="Ledsgaard L."/>
            <person name="Lin J."/>
            <person name="Lipzen A."/>
            <person name="Kuo A."/>
            <person name="Riley R."/>
            <person name="Mondo S."/>
            <person name="Labutti K."/>
            <person name="Haridas S."/>
            <person name="Pangalinan J."/>
            <person name="Salamov A.A."/>
            <person name="Simmons B.A."/>
            <person name="Magnuson J.K."/>
            <person name="Chen J."/>
            <person name="Drula E."/>
            <person name="Henrissat B."/>
            <person name="Wiebenga A."/>
            <person name="Lubbers R.J."/>
            <person name="Gomes A.C."/>
            <person name="Makela M.R."/>
            <person name="Stajich J."/>
            <person name="Grigoriev I.V."/>
            <person name="Mortensen U.H."/>
            <person name="De Vries R.P."/>
            <person name="Baker S.E."/>
            <person name="Andersen M.R."/>
        </authorList>
    </citation>
    <scope>NUCLEOTIDE SEQUENCE [LARGE SCALE GENOMIC DNA]</scope>
    <source>
        <strain evidence="18 19">CBS 209.92</strain>
    </source>
</reference>
<dbReference type="InterPro" id="IPR011989">
    <property type="entry name" value="ARM-like"/>
</dbReference>
<keyword evidence="5 15" id="KW-1133">Transmembrane helix</keyword>
<dbReference type="Gene3D" id="1.25.10.10">
    <property type="entry name" value="Leucine-rich Repeat Variant"/>
    <property type="match status" value="1"/>
</dbReference>
<keyword evidence="9" id="KW-0131">Cell cycle</keyword>
<keyword evidence="8" id="KW-0449">Lipoprotein</keyword>
<evidence type="ECO:0000256" key="2">
    <source>
        <dbReference type="ARBA" id="ARBA00008384"/>
    </source>
</evidence>
<keyword evidence="7" id="KW-0564">Palmitate</keyword>
<comment type="catalytic activity">
    <reaction evidence="13">
        <text>L-cysteinyl-[protein] + hexadecanoyl-CoA = S-hexadecanoyl-L-cysteinyl-[protein] + CoA</text>
        <dbReference type="Rhea" id="RHEA:36683"/>
        <dbReference type="Rhea" id="RHEA-COMP:10131"/>
        <dbReference type="Rhea" id="RHEA-COMP:11032"/>
        <dbReference type="ChEBI" id="CHEBI:29950"/>
        <dbReference type="ChEBI" id="CHEBI:57287"/>
        <dbReference type="ChEBI" id="CHEBI:57379"/>
        <dbReference type="ChEBI" id="CHEBI:74151"/>
        <dbReference type="EC" id="2.3.1.225"/>
    </reaction>
</comment>
<dbReference type="PANTHER" id="PTHR13255:SF0">
    <property type="entry name" value="ATAXIN-10"/>
    <property type="match status" value="1"/>
</dbReference>
<evidence type="ECO:0000256" key="7">
    <source>
        <dbReference type="ARBA" id="ARBA00023139"/>
    </source>
</evidence>
<dbReference type="SUPFAM" id="SSF48371">
    <property type="entry name" value="ARM repeat"/>
    <property type="match status" value="1"/>
</dbReference>
<feature type="transmembrane region" description="Helical" evidence="15">
    <location>
        <begin position="266"/>
        <end position="286"/>
    </location>
</feature>
<feature type="domain" description="Palmitoyltransferase DHHC" evidence="16">
    <location>
        <begin position="154"/>
        <end position="297"/>
    </location>
</feature>
<evidence type="ECO:0000256" key="6">
    <source>
        <dbReference type="ARBA" id="ARBA00023136"/>
    </source>
</evidence>
<evidence type="ECO:0000259" key="17">
    <source>
        <dbReference type="Pfam" id="PF09759"/>
    </source>
</evidence>
<keyword evidence="19" id="KW-1185">Reference proteome</keyword>
<evidence type="ECO:0000256" key="12">
    <source>
        <dbReference type="ARBA" id="ARBA00044805"/>
    </source>
</evidence>
<feature type="region of interest" description="Disordered" evidence="14">
    <location>
        <begin position="844"/>
        <end position="898"/>
    </location>
</feature>
<name>A0ABR4GF92_9EURO</name>
<feature type="transmembrane region" description="Helical" evidence="15">
    <location>
        <begin position="6"/>
        <end position="28"/>
    </location>
</feature>
<evidence type="ECO:0000256" key="10">
    <source>
        <dbReference type="ARBA" id="ARBA00044746"/>
    </source>
</evidence>
<evidence type="ECO:0000256" key="14">
    <source>
        <dbReference type="SAM" id="MobiDB-lite"/>
    </source>
</evidence>
<keyword evidence="6 15" id="KW-0472">Membrane</keyword>
<dbReference type="InterPro" id="IPR001594">
    <property type="entry name" value="Palmitoyltrfase_DHHC"/>
</dbReference>
<gene>
    <name evidence="18" type="ORF">BJX66DRAFT_323171</name>
</gene>
<evidence type="ECO:0000256" key="5">
    <source>
        <dbReference type="ARBA" id="ARBA00022989"/>
    </source>
</evidence>
<dbReference type="PANTHER" id="PTHR13255">
    <property type="entry name" value="ATAXIN-10"/>
    <property type="match status" value="1"/>
</dbReference>
<feature type="transmembrane region" description="Helical" evidence="15">
    <location>
        <begin position="109"/>
        <end position="133"/>
    </location>
</feature>
<evidence type="ECO:0000256" key="4">
    <source>
        <dbReference type="ARBA" id="ARBA00022692"/>
    </source>
</evidence>
<comment type="subcellular location">
    <subcellularLocation>
        <location evidence="1">Membrane</location>
        <topology evidence="1">Multi-pass membrane protein</topology>
    </subcellularLocation>
</comment>
<comment type="caution">
    <text evidence="18">The sequence shown here is derived from an EMBL/GenBank/DDBJ whole genome shotgun (WGS) entry which is preliminary data.</text>
</comment>
<evidence type="ECO:0000256" key="3">
    <source>
        <dbReference type="ARBA" id="ARBA00022618"/>
    </source>
</evidence>
<dbReference type="InterPro" id="IPR051374">
    <property type="entry name" value="Ataxin-10/CTR86_families"/>
</dbReference>
<evidence type="ECO:0000256" key="15">
    <source>
        <dbReference type="SAM" id="Phobius"/>
    </source>
</evidence>
<dbReference type="EMBL" id="JBFTWV010000017">
    <property type="protein sequence ID" value="KAL2797713.1"/>
    <property type="molecule type" value="Genomic_DNA"/>
</dbReference>
<organism evidence="18 19">
    <name type="scientific">Aspergillus keveii</name>
    <dbReference type="NCBI Taxonomy" id="714993"/>
    <lineage>
        <taxon>Eukaryota</taxon>
        <taxon>Fungi</taxon>
        <taxon>Dikarya</taxon>
        <taxon>Ascomycota</taxon>
        <taxon>Pezizomycotina</taxon>
        <taxon>Eurotiomycetes</taxon>
        <taxon>Eurotiomycetidae</taxon>
        <taxon>Eurotiales</taxon>
        <taxon>Aspergillaceae</taxon>
        <taxon>Aspergillus</taxon>
        <taxon>Aspergillus subgen. Nidulantes</taxon>
    </lineage>
</organism>
<comment type="similarity">
    <text evidence="2">Belongs to the ataxin-10 family.</text>
</comment>
<evidence type="ECO:0000313" key="19">
    <source>
        <dbReference type="Proteomes" id="UP001610563"/>
    </source>
</evidence>
<keyword evidence="3" id="KW-0132">Cell division</keyword>
<protein>
    <recommendedName>
        <fullName evidence="11">Ataxin-10 homolog</fullName>
    </recommendedName>
    <alternativeName>
        <fullName evidence="12">Copper transport protein 86</fullName>
    </alternativeName>
</protein>
<evidence type="ECO:0000256" key="13">
    <source>
        <dbReference type="ARBA" id="ARBA00048048"/>
    </source>
</evidence>
<evidence type="ECO:0000256" key="8">
    <source>
        <dbReference type="ARBA" id="ARBA00023288"/>
    </source>
</evidence>
<feature type="domain" description="Ataxin-10" evidence="17">
    <location>
        <begin position="1215"/>
        <end position="1312"/>
    </location>
</feature>
<dbReference type="PROSITE" id="PS50216">
    <property type="entry name" value="DHHC"/>
    <property type="match status" value="1"/>
</dbReference>
<evidence type="ECO:0000256" key="1">
    <source>
        <dbReference type="ARBA" id="ARBA00004141"/>
    </source>
</evidence>